<gene>
    <name evidence="2" type="ORF">GGQ90_005730</name>
</gene>
<dbReference type="AlphaFoldDB" id="A0A7W6LYN9"/>
<keyword evidence="3" id="KW-1185">Reference proteome</keyword>
<proteinExistence type="predicted"/>
<comment type="caution">
    <text evidence="2">The sequence shown here is derived from an EMBL/GenBank/DDBJ whole genome shotgun (WGS) entry which is preliminary data.</text>
</comment>
<feature type="region of interest" description="Disordered" evidence="1">
    <location>
        <begin position="53"/>
        <end position="76"/>
    </location>
</feature>
<reference evidence="2 3" key="1">
    <citation type="submission" date="2020-08" db="EMBL/GenBank/DDBJ databases">
        <title>Genomic Encyclopedia of Type Strains, Phase IV (KMG-IV): sequencing the most valuable type-strain genomes for metagenomic binning, comparative biology and taxonomic classification.</title>
        <authorList>
            <person name="Goeker M."/>
        </authorList>
    </citation>
    <scope>NUCLEOTIDE SEQUENCE [LARGE SCALE GENOMIC DNA]</scope>
    <source>
        <strain evidence="2 3">DSM 19371</strain>
    </source>
</reference>
<feature type="compositionally biased region" description="Basic and acidic residues" evidence="1">
    <location>
        <begin position="59"/>
        <end position="76"/>
    </location>
</feature>
<dbReference type="RefSeq" id="WP_188084565.1">
    <property type="nucleotide sequence ID" value="NZ_JACIEU010000057.1"/>
</dbReference>
<accession>A0A7W6LYN9</accession>
<protein>
    <submittedName>
        <fullName evidence="2">Uncharacterized protein</fullName>
    </submittedName>
</protein>
<dbReference type="EMBL" id="JACIEU010000057">
    <property type="protein sequence ID" value="MBB4151916.1"/>
    <property type="molecule type" value="Genomic_DNA"/>
</dbReference>
<name>A0A7W6LYN9_9SPHN</name>
<organism evidence="2 3">
    <name type="scientific">Sphingobium scionense</name>
    <dbReference type="NCBI Taxonomy" id="1404341"/>
    <lineage>
        <taxon>Bacteria</taxon>
        <taxon>Pseudomonadati</taxon>
        <taxon>Pseudomonadota</taxon>
        <taxon>Alphaproteobacteria</taxon>
        <taxon>Sphingomonadales</taxon>
        <taxon>Sphingomonadaceae</taxon>
        <taxon>Sphingobium</taxon>
    </lineage>
</organism>
<sequence>MSDQKRRPYSLQDFVYAEAEAILRSKEQLFEEFAGVTDWVNLTPAQDGAIRELKRRRLIPPERQPRTDGHVDVSSP</sequence>
<evidence type="ECO:0000256" key="1">
    <source>
        <dbReference type="SAM" id="MobiDB-lite"/>
    </source>
</evidence>
<dbReference type="Proteomes" id="UP000590524">
    <property type="component" value="Unassembled WGS sequence"/>
</dbReference>
<evidence type="ECO:0000313" key="2">
    <source>
        <dbReference type="EMBL" id="MBB4151916.1"/>
    </source>
</evidence>
<evidence type="ECO:0000313" key="3">
    <source>
        <dbReference type="Proteomes" id="UP000590524"/>
    </source>
</evidence>